<evidence type="ECO:0000313" key="2">
    <source>
        <dbReference type="Proteomes" id="UP001375743"/>
    </source>
</evidence>
<protein>
    <submittedName>
        <fullName evidence="1">DUF1284 domain-containing protein</fullName>
    </submittedName>
</protein>
<dbReference type="EMBL" id="JBBLZC010000010">
    <property type="protein sequence ID" value="MEK0083791.1"/>
    <property type="molecule type" value="Genomic_DNA"/>
</dbReference>
<proteinExistence type="predicted"/>
<gene>
    <name evidence="1" type="ORF">U1T56_11560</name>
</gene>
<dbReference type="Proteomes" id="UP001375743">
    <property type="component" value="Unassembled WGS sequence"/>
</dbReference>
<name>A0ABU8XSC9_9PROT</name>
<reference evidence="1 2" key="1">
    <citation type="submission" date="2024-01" db="EMBL/GenBank/DDBJ databases">
        <title>Multi-omics insights into the function and evolution of sodium benzoate biodegradation pathways in Benzoatithermus flavus gen. nov., sp. nov. from hot spring.</title>
        <authorList>
            <person name="Hu C.-J."/>
            <person name="Li W.-J."/>
        </authorList>
    </citation>
    <scope>NUCLEOTIDE SEQUENCE [LARGE SCALE GENOMIC DNA]</scope>
    <source>
        <strain evidence="1 2">SYSU G07066</strain>
    </source>
</reference>
<sequence length="148" mass="15470">MTVRLRGHHLLCLLTYKGEGYGPAFVANLDRIAARLAAGEAALVVEGPDDICGPLAEDDGDAHCHLAQVKERDRKALVALTIHMGRPLEPGRRLVLDPTTVAGLRAAFAAGGIRPACAGCEWNGLCTAIADAGFAGVRLPGTPEPSRP</sequence>
<keyword evidence="2" id="KW-1185">Reference proteome</keyword>
<comment type="caution">
    <text evidence="1">The sequence shown here is derived from an EMBL/GenBank/DDBJ whole genome shotgun (WGS) entry which is preliminary data.</text>
</comment>
<dbReference type="Pfam" id="PF06935">
    <property type="entry name" value="DUF1284"/>
    <property type="match status" value="1"/>
</dbReference>
<accession>A0ABU8XSC9</accession>
<evidence type="ECO:0000313" key="1">
    <source>
        <dbReference type="EMBL" id="MEK0083791.1"/>
    </source>
</evidence>
<dbReference type="InterPro" id="IPR009702">
    <property type="entry name" value="DUF1284"/>
</dbReference>
<dbReference type="RefSeq" id="WP_418159639.1">
    <property type="nucleotide sequence ID" value="NZ_JBBLZC010000010.1"/>
</dbReference>
<organism evidence="1 2">
    <name type="scientific">Benzoatithermus flavus</name>
    <dbReference type="NCBI Taxonomy" id="3108223"/>
    <lineage>
        <taxon>Bacteria</taxon>
        <taxon>Pseudomonadati</taxon>
        <taxon>Pseudomonadota</taxon>
        <taxon>Alphaproteobacteria</taxon>
        <taxon>Geminicoccales</taxon>
        <taxon>Geminicoccaceae</taxon>
        <taxon>Benzoatithermus</taxon>
    </lineage>
</organism>